<keyword evidence="3" id="KW-1185">Reference proteome</keyword>
<name>A0A834HXX6_RHYFE</name>
<protein>
    <submittedName>
        <fullName evidence="2">Uncharacterized protein</fullName>
    </submittedName>
</protein>
<proteinExistence type="predicted"/>
<dbReference type="Proteomes" id="UP000625711">
    <property type="component" value="Unassembled WGS sequence"/>
</dbReference>
<organism evidence="2 3">
    <name type="scientific">Rhynchophorus ferrugineus</name>
    <name type="common">Red palm weevil</name>
    <name type="synonym">Curculio ferrugineus</name>
    <dbReference type="NCBI Taxonomy" id="354439"/>
    <lineage>
        <taxon>Eukaryota</taxon>
        <taxon>Metazoa</taxon>
        <taxon>Ecdysozoa</taxon>
        <taxon>Arthropoda</taxon>
        <taxon>Hexapoda</taxon>
        <taxon>Insecta</taxon>
        <taxon>Pterygota</taxon>
        <taxon>Neoptera</taxon>
        <taxon>Endopterygota</taxon>
        <taxon>Coleoptera</taxon>
        <taxon>Polyphaga</taxon>
        <taxon>Cucujiformia</taxon>
        <taxon>Curculionidae</taxon>
        <taxon>Dryophthorinae</taxon>
        <taxon>Rhynchophorus</taxon>
    </lineage>
</organism>
<evidence type="ECO:0000256" key="1">
    <source>
        <dbReference type="SAM" id="MobiDB-lite"/>
    </source>
</evidence>
<feature type="compositionally biased region" description="Basic and acidic residues" evidence="1">
    <location>
        <begin position="44"/>
        <end position="54"/>
    </location>
</feature>
<dbReference type="AlphaFoldDB" id="A0A834HXX6"/>
<feature type="region of interest" description="Disordered" evidence="1">
    <location>
        <begin position="1"/>
        <end position="20"/>
    </location>
</feature>
<reference evidence="2" key="1">
    <citation type="submission" date="2020-08" db="EMBL/GenBank/DDBJ databases">
        <title>Genome sequencing and assembly of the red palm weevil Rhynchophorus ferrugineus.</title>
        <authorList>
            <person name="Dias G.B."/>
            <person name="Bergman C.M."/>
            <person name="Manee M."/>
        </authorList>
    </citation>
    <scope>NUCLEOTIDE SEQUENCE</scope>
    <source>
        <strain evidence="2">AA-2017</strain>
        <tissue evidence="2">Whole larva</tissue>
    </source>
</reference>
<comment type="caution">
    <text evidence="2">The sequence shown here is derived from an EMBL/GenBank/DDBJ whole genome shotgun (WGS) entry which is preliminary data.</text>
</comment>
<gene>
    <name evidence="2" type="ORF">GWI33_017759</name>
</gene>
<feature type="compositionally biased region" description="Polar residues" evidence="1">
    <location>
        <begin position="1"/>
        <end position="10"/>
    </location>
</feature>
<dbReference type="EMBL" id="JAACXV010014249">
    <property type="protein sequence ID" value="KAF7269183.1"/>
    <property type="molecule type" value="Genomic_DNA"/>
</dbReference>
<sequence length="148" mass="16042">MSHVSLTDGVSSLGAPRGSPLLRLVPPKECDVIQPVGTFDAAEHFDWDDGRGENEAPSADCAMRRWNRSPLSLSPSPTGSRPHRPAQPRLPFRPSGSTLFETRGAAAQLTRATGRVARCRIVWALPRSPAGDARSIVLTYGLPKYLSR</sequence>
<accession>A0A834HXX6</accession>
<evidence type="ECO:0000313" key="2">
    <source>
        <dbReference type="EMBL" id="KAF7269183.1"/>
    </source>
</evidence>
<feature type="region of interest" description="Disordered" evidence="1">
    <location>
        <begin position="44"/>
        <end position="97"/>
    </location>
</feature>
<evidence type="ECO:0000313" key="3">
    <source>
        <dbReference type="Proteomes" id="UP000625711"/>
    </source>
</evidence>